<protein>
    <submittedName>
        <fullName evidence="1">Stress-induced protein OsmC</fullName>
    </submittedName>
</protein>
<dbReference type="Proteomes" id="UP000598271">
    <property type="component" value="Unassembled WGS sequence"/>
</dbReference>
<dbReference type="SUPFAM" id="SSF82784">
    <property type="entry name" value="OsmC-like"/>
    <property type="match status" value="1"/>
</dbReference>
<accession>A0A8J3G8S7</accession>
<reference evidence="1 2" key="1">
    <citation type="journal article" date="2014" name="Int. J. Syst. Evol. Microbiol.">
        <title>Complete genome sequence of Corynebacterium casei LMG S-19264T (=DSM 44701T), isolated from a smear-ripened cheese.</title>
        <authorList>
            <consortium name="US DOE Joint Genome Institute (JGI-PGF)"/>
            <person name="Walter F."/>
            <person name="Albersmeier A."/>
            <person name="Kalinowski J."/>
            <person name="Ruckert C."/>
        </authorList>
    </citation>
    <scope>NUCLEOTIDE SEQUENCE [LARGE SCALE GENOMIC DNA]</scope>
    <source>
        <strain evidence="1 2">KCTC 12866</strain>
    </source>
</reference>
<name>A0A8J3G8S7_9BACT</name>
<gene>
    <name evidence="1" type="primary">osmC</name>
    <name evidence="1" type="ORF">GCM10007390_23140</name>
</gene>
<dbReference type="Pfam" id="PF02566">
    <property type="entry name" value="OsmC"/>
    <property type="match status" value="1"/>
</dbReference>
<evidence type="ECO:0000313" key="2">
    <source>
        <dbReference type="Proteomes" id="UP000598271"/>
    </source>
</evidence>
<dbReference type="InterPro" id="IPR003718">
    <property type="entry name" value="OsmC/Ohr_fam"/>
</dbReference>
<comment type="caution">
    <text evidence="1">The sequence shown here is derived from an EMBL/GenBank/DDBJ whole genome shotgun (WGS) entry which is preliminary data.</text>
</comment>
<dbReference type="PANTHER" id="PTHR39624:SF2">
    <property type="entry name" value="OSMC-LIKE PROTEIN"/>
    <property type="match status" value="1"/>
</dbReference>
<organism evidence="1 2">
    <name type="scientific">Persicitalea jodogahamensis</name>
    <dbReference type="NCBI Taxonomy" id="402147"/>
    <lineage>
        <taxon>Bacteria</taxon>
        <taxon>Pseudomonadati</taxon>
        <taxon>Bacteroidota</taxon>
        <taxon>Cytophagia</taxon>
        <taxon>Cytophagales</taxon>
        <taxon>Spirosomataceae</taxon>
        <taxon>Persicitalea</taxon>
    </lineage>
</organism>
<sequence length="142" mass="15487">MPTIKTDYLGELRTQAVHLQSGTQILTDAPTDNQGKGEAFSPTDLVAAALGSCMMTIMGIAARRDGLELQGSEMEITKGMSADAPRRIARIELEMKMLTDRELSDAERARLERAARTCPVALSLHPDVVQAVIFTWKVSQEA</sequence>
<dbReference type="PANTHER" id="PTHR39624">
    <property type="entry name" value="PROTEIN INVOLVED IN RIMO-MEDIATED BETA-METHYLTHIOLATION OF RIBOSOMAL PROTEIN S12 YCAO"/>
    <property type="match status" value="1"/>
</dbReference>
<evidence type="ECO:0000313" key="1">
    <source>
        <dbReference type="EMBL" id="GHB69024.1"/>
    </source>
</evidence>
<dbReference type="RefSeq" id="WP_189564597.1">
    <property type="nucleotide sequence ID" value="NZ_BMXF01000002.1"/>
</dbReference>
<keyword evidence="2" id="KW-1185">Reference proteome</keyword>
<dbReference type="InterPro" id="IPR015946">
    <property type="entry name" value="KH_dom-like_a/b"/>
</dbReference>
<dbReference type="InterPro" id="IPR036102">
    <property type="entry name" value="OsmC/Ohrsf"/>
</dbReference>
<dbReference type="Gene3D" id="3.30.300.20">
    <property type="match status" value="1"/>
</dbReference>
<dbReference type="EMBL" id="BMXF01000002">
    <property type="protein sequence ID" value="GHB69024.1"/>
    <property type="molecule type" value="Genomic_DNA"/>
</dbReference>
<dbReference type="AlphaFoldDB" id="A0A8J3G8S7"/>
<proteinExistence type="predicted"/>